<evidence type="ECO:0000313" key="4">
    <source>
        <dbReference type="Proteomes" id="UP001589753"/>
    </source>
</evidence>
<evidence type="ECO:0000313" key="3">
    <source>
        <dbReference type="EMBL" id="MFB9350915.1"/>
    </source>
</evidence>
<gene>
    <name evidence="3" type="ORF">ACFFUA_26330</name>
</gene>
<dbReference type="Pfam" id="PF13480">
    <property type="entry name" value="Acetyltransf_6"/>
    <property type="match status" value="1"/>
</dbReference>
<feature type="region of interest" description="Disordered" evidence="1">
    <location>
        <begin position="66"/>
        <end position="107"/>
    </location>
</feature>
<dbReference type="Proteomes" id="UP001589753">
    <property type="component" value="Unassembled WGS sequence"/>
</dbReference>
<comment type="caution">
    <text evidence="3">The sequence shown here is derived from an EMBL/GenBank/DDBJ whole genome shotgun (WGS) entry which is preliminary data.</text>
</comment>
<reference evidence="3 4" key="1">
    <citation type="submission" date="2024-09" db="EMBL/GenBank/DDBJ databases">
        <authorList>
            <person name="Sun Q."/>
            <person name="Mori K."/>
        </authorList>
    </citation>
    <scope>NUCLEOTIDE SEQUENCE [LARGE SCALE GENOMIC DNA]</scope>
    <source>
        <strain evidence="3 4">JCM 9767</strain>
    </source>
</reference>
<sequence length="107" mass="11149">MSSPVTDARSRPGHATTPAGTSPPGRRPARREARSGVRGGAGGKRRGRPLRPALGHAAVLWFPAYDRDHGRHAPGPVPHPRMLRAAAADGIRRGGPGRGPAPRPRGA</sequence>
<feature type="domain" description="BioF2-like acetyltransferase" evidence="2">
    <location>
        <begin position="55"/>
        <end position="99"/>
    </location>
</feature>
<keyword evidence="3" id="KW-0012">Acyltransferase</keyword>
<proteinExistence type="predicted"/>
<dbReference type="EC" id="2.3.1.-" evidence="3"/>
<accession>A0ABV5LFH3</accession>
<feature type="region of interest" description="Disordered" evidence="1">
    <location>
        <begin position="1"/>
        <end position="52"/>
    </location>
</feature>
<dbReference type="GO" id="GO:0016746">
    <property type="term" value="F:acyltransferase activity"/>
    <property type="evidence" value="ECO:0007669"/>
    <property type="project" value="UniProtKB-KW"/>
</dbReference>
<evidence type="ECO:0000259" key="2">
    <source>
        <dbReference type="Pfam" id="PF13480"/>
    </source>
</evidence>
<keyword evidence="3" id="KW-0808">Transferase</keyword>
<name>A0ABV5LFH3_9ACTN</name>
<dbReference type="EMBL" id="JBHMDI010000093">
    <property type="protein sequence ID" value="MFB9350915.1"/>
    <property type="molecule type" value="Genomic_DNA"/>
</dbReference>
<protein>
    <submittedName>
        <fullName evidence="3">GNAT family N-acetyltransferase</fullName>
        <ecNumber evidence="3">2.3.1.-</ecNumber>
    </submittedName>
</protein>
<organism evidence="3 4">
    <name type="scientific">Streptomyces heliomycini</name>
    <dbReference type="NCBI Taxonomy" id="284032"/>
    <lineage>
        <taxon>Bacteria</taxon>
        <taxon>Bacillati</taxon>
        <taxon>Actinomycetota</taxon>
        <taxon>Actinomycetes</taxon>
        <taxon>Kitasatosporales</taxon>
        <taxon>Streptomycetaceae</taxon>
        <taxon>Streptomyces</taxon>
    </lineage>
</organism>
<feature type="non-terminal residue" evidence="3">
    <location>
        <position position="107"/>
    </location>
</feature>
<dbReference type="InterPro" id="IPR038740">
    <property type="entry name" value="BioF2-like_GNAT_dom"/>
</dbReference>
<keyword evidence="4" id="KW-1185">Reference proteome</keyword>
<dbReference type="RefSeq" id="WP_380956501.1">
    <property type="nucleotide sequence ID" value="NZ_JBHMDI010000093.1"/>
</dbReference>
<evidence type="ECO:0000256" key="1">
    <source>
        <dbReference type="SAM" id="MobiDB-lite"/>
    </source>
</evidence>